<evidence type="ECO:0000256" key="1">
    <source>
        <dbReference type="SAM" id="MobiDB-lite"/>
    </source>
</evidence>
<dbReference type="HOGENOM" id="CLU_1124798_0_0_1"/>
<sequence>MIRTAAARSTRAATVSRRGTAVPLAAFRPRYASSTHLPPGPQGEHSTGAAKKGSNLTTYAGILAVLGIGAYVYSSYNNAPAQAQKAYKKSIGALEAVGIPVPDEMKGLDVKGLVQKFEKLDINQMKDLNLSKLNLKDLGGDQASAFFEKIINASENFTDKGSETGKELRTQIRNIVHALLEHARHINGDFKIRADKIKSKYDSGDKSWIKEARGLFDDVRKEAGDAVLDLGSLSKEGAREVKKEAKK</sequence>
<dbReference type="InParanoid" id="G7DSC4"/>
<gene>
    <name evidence="2" type="primary">Mo00125</name>
    <name evidence="2" type="ORF">E5Q_00125</name>
</gene>
<dbReference type="RefSeq" id="XP_014566601.1">
    <property type="nucleotide sequence ID" value="XM_014711115.1"/>
</dbReference>
<proteinExistence type="predicted"/>
<organism evidence="2 3">
    <name type="scientific">Mixia osmundae (strain CBS 9802 / IAM 14324 / JCM 22182 / KY 12970)</name>
    <dbReference type="NCBI Taxonomy" id="764103"/>
    <lineage>
        <taxon>Eukaryota</taxon>
        <taxon>Fungi</taxon>
        <taxon>Dikarya</taxon>
        <taxon>Basidiomycota</taxon>
        <taxon>Pucciniomycotina</taxon>
        <taxon>Mixiomycetes</taxon>
        <taxon>Mixiales</taxon>
        <taxon>Mixiaceae</taxon>
        <taxon>Mixia</taxon>
    </lineage>
</organism>
<dbReference type="Proteomes" id="UP000009131">
    <property type="component" value="Unassembled WGS sequence"/>
</dbReference>
<name>G7DSC4_MIXOS</name>
<dbReference type="EMBL" id="BABT02000007">
    <property type="protein sequence ID" value="GAA93484.1"/>
    <property type="molecule type" value="Genomic_DNA"/>
</dbReference>
<evidence type="ECO:0000313" key="3">
    <source>
        <dbReference type="Proteomes" id="UP000009131"/>
    </source>
</evidence>
<comment type="caution">
    <text evidence="2">The sequence shown here is derived from an EMBL/GenBank/DDBJ whole genome shotgun (WGS) entry which is preliminary data.</text>
</comment>
<evidence type="ECO:0000313" key="2">
    <source>
        <dbReference type="EMBL" id="GAA93484.1"/>
    </source>
</evidence>
<reference evidence="2 3" key="1">
    <citation type="journal article" date="2011" name="J. Gen. Appl. Microbiol.">
        <title>Draft genome sequencing of the enigmatic basidiomycete Mixia osmundae.</title>
        <authorList>
            <person name="Nishida H."/>
            <person name="Nagatsuka Y."/>
            <person name="Sugiyama J."/>
        </authorList>
    </citation>
    <scope>NUCLEOTIDE SEQUENCE [LARGE SCALE GENOMIC DNA]</scope>
    <source>
        <strain evidence="3">CBS 9802 / IAM 14324 / JCM 22182 / KY 12970</strain>
    </source>
</reference>
<feature type="region of interest" description="Disordered" evidence="1">
    <location>
        <begin position="32"/>
        <end position="51"/>
    </location>
</feature>
<keyword evidence="3" id="KW-1185">Reference proteome</keyword>
<dbReference type="AlphaFoldDB" id="G7DSC4"/>
<protein>
    <submittedName>
        <fullName evidence="2">Uncharacterized protein</fullName>
    </submittedName>
</protein>
<reference evidence="2 3" key="2">
    <citation type="journal article" date="2012" name="Open Biol.">
        <title>Characteristics of nucleosomes and linker DNA regions on the genome of the basidiomycete Mixia osmundae revealed by mono- and dinucleosome mapping.</title>
        <authorList>
            <person name="Nishida H."/>
            <person name="Kondo S."/>
            <person name="Matsumoto T."/>
            <person name="Suzuki Y."/>
            <person name="Yoshikawa H."/>
            <person name="Taylor T.D."/>
            <person name="Sugiyama J."/>
        </authorList>
    </citation>
    <scope>NUCLEOTIDE SEQUENCE [LARGE SCALE GENOMIC DNA]</scope>
    <source>
        <strain evidence="3">CBS 9802 / IAM 14324 / JCM 22182 / KY 12970</strain>
    </source>
</reference>
<accession>G7DSC4</accession>